<sequence length="64" mass="7181">MNNIIKILATVTIVISLLLWLPNIVFQEASSLWLYTFVFSGIGIILLTMIKSKILIIGNTITFL</sequence>
<dbReference type="Proteomes" id="UP000680670">
    <property type="component" value="Unassembled WGS sequence"/>
</dbReference>
<evidence type="ECO:0000313" key="2">
    <source>
        <dbReference type="EMBL" id="GIN97858.1"/>
    </source>
</evidence>
<feature type="transmembrane region" description="Helical" evidence="1">
    <location>
        <begin position="32"/>
        <end position="50"/>
    </location>
</feature>
<keyword evidence="1" id="KW-0472">Membrane</keyword>
<name>A0ABQ4L0P9_SIMTE</name>
<protein>
    <recommendedName>
        <fullName evidence="4">NADH dehydrogenase subunit 6</fullName>
    </recommendedName>
</protein>
<reference evidence="2 3" key="1">
    <citation type="submission" date="2021-03" db="EMBL/GenBank/DDBJ databases">
        <title>Antimicrobial resistance genes in bacteria isolated from Japanese honey, and their potential for conferring macrolide and lincosamide resistance in the American foulbrood pathogen Paenibacillus larvae.</title>
        <authorList>
            <person name="Okamoto M."/>
            <person name="Kumagai M."/>
            <person name="Kanamori H."/>
            <person name="Takamatsu D."/>
        </authorList>
    </citation>
    <scope>NUCLEOTIDE SEQUENCE [LARGE SCALE GENOMIC DNA]</scope>
    <source>
        <strain evidence="2 3">J6TS1</strain>
    </source>
</reference>
<evidence type="ECO:0000313" key="3">
    <source>
        <dbReference type="Proteomes" id="UP000680670"/>
    </source>
</evidence>
<dbReference type="EMBL" id="BORJ01000011">
    <property type="protein sequence ID" value="GIN97858.1"/>
    <property type="molecule type" value="Genomic_DNA"/>
</dbReference>
<proteinExistence type="predicted"/>
<keyword evidence="1" id="KW-0812">Transmembrane</keyword>
<evidence type="ECO:0008006" key="4">
    <source>
        <dbReference type="Google" id="ProtNLM"/>
    </source>
</evidence>
<keyword evidence="1" id="KW-1133">Transmembrane helix</keyword>
<gene>
    <name evidence="2" type="ORF">J6TS1_37280</name>
</gene>
<organism evidence="2 3">
    <name type="scientific">Siminovitchia terrae</name>
    <name type="common">Bacillus terrae</name>
    <dbReference type="NCBI Taxonomy" id="1914933"/>
    <lineage>
        <taxon>Bacteria</taxon>
        <taxon>Bacillati</taxon>
        <taxon>Bacillota</taxon>
        <taxon>Bacilli</taxon>
        <taxon>Bacillales</taxon>
        <taxon>Bacillaceae</taxon>
        <taxon>Siminovitchia</taxon>
    </lineage>
</organism>
<keyword evidence="3" id="KW-1185">Reference proteome</keyword>
<feature type="transmembrane region" description="Helical" evidence="1">
    <location>
        <begin position="7"/>
        <end position="26"/>
    </location>
</feature>
<comment type="caution">
    <text evidence="2">The sequence shown here is derived from an EMBL/GenBank/DDBJ whole genome shotgun (WGS) entry which is preliminary data.</text>
</comment>
<evidence type="ECO:0000256" key="1">
    <source>
        <dbReference type="SAM" id="Phobius"/>
    </source>
</evidence>
<accession>A0ABQ4L0P9</accession>